<dbReference type="AlphaFoldDB" id="A0A0C9U5Z8"/>
<evidence type="ECO:0000313" key="2">
    <source>
        <dbReference type="Proteomes" id="UP000054279"/>
    </source>
</evidence>
<sequence length="67" mass="7517">MNYRRSQNHSSVVFTGPVSILIETLVSDLVVNKNTQLTNIATDFTPRDGFESLAYTALFLLRGSLPW</sequence>
<keyword evidence="2" id="KW-1185">Reference proteome</keyword>
<dbReference type="Proteomes" id="UP000054279">
    <property type="component" value="Unassembled WGS sequence"/>
</dbReference>
<accession>A0A0C9U5Z8</accession>
<organism evidence="1 2">
    <name type="scientific">Sphaerobolus stellatus (strain SS14)</name>
    <dbReference type="NCBI Taxonomy" id="990650"/>
    <lineage>
        <taxon>Eukaryota</taxon>
        <taxon>Fungi</taxon>
        <taxon>Dikarya</taxon>
        <taxon>Basidiomycota</taxon>
        <taxon>Agaricomycotina</taxon>
        <taxon>Agaricomycetes</taxon>
        <taxon>Phallomycetidae</taxon>
        <taxon>Geastrales</taxon>
        <taxon>Sphaerobolaceae</taxon>
        <taxon>Sphaerobolus</taxon>
    </lineage>
</organism>
<gene>
    <name evidence="1" type="ORF">M422DRAFT_176680</name>
</gene>
<protein>
    <submittedName>
        <fullName evidence="1">Uncharacterized protein</fullName>
    </submittedName>
</protein>
<proteinExistence type="predicted"/>
<evidence type="ECO:0000313" key="1">
    <source>
        <dbReference type="EMBL" id="KIJ38388.1"/>
    </source>
</evidence>
<reference evidence="1 2" key="1">
    <citation type="submission" date="2014-06" db="EMBL/GenBank/DDBJ databases">
        <title>Evolutionary Origins and Diversification of the Mycorrhizal Mutualists.</title>
        <authorList>
            <consortium name="DOE Joint Genome Institute"/>
            <consortium name="Mycorrhizal Genomics Consortium"/>
            <person name="Kohler A."/>
            <person name="Kuo A."/>
            <person name="Nagy L.G."/>
            <person name="Floudas D."/>
            <person name="Copeland A."/>
            <person name="Barry K.W."/>
            <person name="Cichocki N."/>
            <person name="Veneault-Fourrey C."/>
            <person name="LaButti K."/>
            <person name="Lindquist E.A."/>
            <person name="Lipzen A."/>
            <person name="Lundell T."/>
            <person name="Morin E."/>
            <person name="Murat C."/>
            <person name="Riley R."/>
            <person name="Ohm R."/>
            <person name="Sun H."/>
            <person name="Tunlid A."/>
            <person name="Henrissat B."/>
            <person name="Grigoriev I.V."/>
            <person name="Hibbett D.S."/>
            <person name="Martin F."/>
        </authorList>
    </citation>
    <scope>NUCLEOTIDE SEQUENCE [LARGE SCALE GENOMIC DNA]</scope>
    <source>
        <strain evidence="1 2">SS14</strain>
    </source>
</reference>
<dbReference type="HOGENOM" id="CLU_2814083_0_0_1"/>
<name>A0A0C9U5Z8_SPHS4</name>
<dbReference type="EMBL" id="KN837161">
    <property type="protein sequence ID" value="KIJ38388.1"/>
    <property type="molecule type" value="Genomic_DNA"/>
</dbReference>